<dbReference type="EMBL" id="CZKA01000028">
    <property type="protein sequence ID" value="CUR56388.1"/>
    <property type="molecule type" value="Genomic_DNA"/>
</dbReference>
<organism evidence="1">
    <name type="scientific">metagenome</name>
    <dbReference type="NCBI Taxonomy" id="256318"/>
    <lineage>
        <taxon>unclassified sequences</taxon>
        <taxon>metagenomes</taxon>
    </lineage>
</organism>
<name>A0A2P2C2Z1_9ZZZZ</name>
<gene>
    <name evidence="1" type="ORF">NOCA2340014</name>
</gene>
<dbReference type="AlphaFoldDB" id="A0A2P2C2Z1"/>
<reference evidence="1" key="1">
    <citation type="submission" date="2015-08" db="EMBL/GenBank/DDBJ databases">
        <authorList>
            <person name="Babu N.S."/>
            <person name="Beckwith C.J."/>
            <person name="Beseler K.G."/>
            <person name="Brison A."/>
            <person name="Carone J.V."/>
            <person name="Caskin T.P."/>
            <person name="Diamond M."/>
            <person name="Durham M.E."/>
            <person name="Foxe J.M."/>
            <person name="Go M."/>
            <person name="Henderson B.A."/>
            <person name="Jones I.B."/>
            <person name="McGettigan J.A."/>
            <person name="Micheletti S.J."/>
            <person name="Nasrallah M.E."/>
            <person name="Ortiz D."/>
            <person name="Piller C.R."/>
            <person name="Privatt S.R."/>
            <person name="Schneider S.L."/>
            <person name="Sharp S."/>
            <person name="Smith T.C."/>
            <person name="Stanton J.D."/>
            <person name="Ullery H.E."/>
            <person name="Wilson R.J."/>
            <person name="Serrano M.G."/>
            <person name="Buck G."/>
            <person name="Lee V."/>
            <person name="Wang Y."/>
            <person name="Carvalho R."/>
            <person name="Voegtly L."/>
            <person name="Shi R."/>
            <person name="Duckworth R."/>
            <person name="Johnson A."/>
            <person name="Loviza R."/>
            <person name="Walstead R."/>
            <person name="Shah Z."/>
            <person name="Kiflezghi M."/>
            <person name="Wade K."/>
            <person name="Ball S.L."/>
            <person name="Bradley K.W."/>
            <person name="Asai D.J."/>
            <person name="Bowman C.A."/>
            <person name="Russell D.A."/>
            <person name="Pope W.H."/>
            <person name="Jacobs-Sera D."/>
            <person name="Hendrix R.W."/>
            <person name="Hatfull G.F."/>
        </authorList>
    </citation>
    <scope>NUCLEOTIDE SEQUENCE</scope>
</reference>
<accession>A0A2P2C2Z1</accession>
<protein>
    <submittedName>
        <fullName evidence="1">Uncharacterized protein</fullName>
    </submittedName>
</protein>
<evidence type="ECO:0000313" key="1">
    <source>
        <dbReference type="EMBL" id="CUR56388.1"/>
    </source>
</evidence>
<sequence length="104" mass="11259">MTASATAAGVWVTLAVMELDHTTTRLSSCEAGAGPQARVITAVPAWSQRKIAVDYLTTLGWERPKPRGWLVSPDGLVEAMVTLVKEPDDARPHIDVTFVLESSR</sequence>
<proteinExistence type="predicted"/>